<dbReference type="SMART" id="SM00184">
    <property type="entry name" value="RING"/>
    <property type="match status" value="1"/>
</dbReference>
<dbReference type="PROSITE" id="PS50089">
    <property type="entry name" value="ZF_RING_2"/>
    <property type="match status" value="1"/>
</dbReference>
<evidence type="ECO:0000256" key="2">
    <source>
        <dbReference type="ARBA" id="ARBA00022771"/>
    </source>
</evidence>
<dbReference type="GO" id="GO:0008270">
    <property type="term" value="F:zinc ion binding"/>
    <property type="evidence" value="ECO:0007669"/>
    <property type="project" value="UniProtKB-KW"/>
</dbReference>
<proteinExistence type="predicted"/>
<name>A0A2V3IZK2_9FLOR</name>
<organism evidence="8 9">
    <name type="scientific">Gracilariopsis chorda</name>
    <dbReference type="NCBI Taxonomy" id="448386"/>
    <lineage>
        <taxon>Eukaryota</taxon>
        <taxon>Rhodophyta</taxon>
        <taxon>Florideophyceae</taxon>
        <taxon>Rhodymeniophycidae</taxon>
        <taxon>Gracilariales</taxon>
        <taxon>Gracilariaceae</taxon>
        <taxon>Gracilariopsis</taxon>
    </lineage>
</organism>
<dbReference type="Pfam" id="PF13639">
    <property type="entry name" value="zf-RING_2"/>
    <property type="match status" value="1"/>
</dbReference>
<keyword evidence="1" id="KW-0479">Metal-binding</keyword>
<sequence length="424" mass="48027">MDPDFFPVSSSDSEECQLRERSRQIFDITNSHSDDSVIDLCQTKPKLQFEGITAIVKNMMEDVSTASKRVQVLMQQRTAEHAASSIEEYASSSASECPICREVLFASEACTTMCGHIFHSACIQKLSECKRTKQVSCPICRADVHVGELITIKSGLPEGTSLPSSQQRNDKFGISKERETPLDRAITKALTAFSKFSKEKNMFQKSIAGIQREARMIILEAKREAKAAKSEYLSRVESMKNKEREILKTTSRIAEREERVVVSQEKLNNDLAICAKQKSDLRAMEETLKFKRKEVEQKSRELEEKLFDIAAKERRLVRLKEGLEVKSQVYERKRSQPSMPESPRQRKRRRAESEIGETHTVQSNPFPGKVRLPSAVNRPPPPRRAGQKQRTSSTLGLLSFAPKRGGIQRPIGGVAQRDSKRNRI</sequence>
<dbReference type="InterPro" id="IPR001841">
    <property type="entry name" value="Znf_RING"/>
</dbReference>
<accession>A0A2V3IZK2</accession>
<keyword evidence="2 4" id="KW-0863">Zinc-finger</keyword>
<evidence type="ECO:0000256" key="3">
    <source>
        <dbReference type="ARBA" id="ARBA00022833"/>
    </source>
</evidence>
<evidence type="ECO:0000313" key="9">
    <source>
        <dbReference type="Proteomes" id="UP000247409"/>
    </source>
</evidence>
<feature type="domain" description="RING-type" evidence="7">
    <location>
        <begin position="97"/>
        <end position="141"/>
    </location>
</feature>
<dbReference type="InterPro" id="IPR013083">
    <property type="entry name" value="Znf_RING/FYVE/PHD"/>
</dbReference>
<feature type="region of interest" description="Disordered" evidence="6">
    <location>
        <begin position="157"/>
        <end position="177"/>
    </location>
</feature>
<dbReference type="GO" id="GO:0061630">
    <property type="term" value="F:ubiquitin protein ligase activity"/>
    <property type="evidence" value="ECO:0007669"/>
    <property type="project" value="TreeGrafter"/>
</dbReference>
<dbReference type="PANTHER" id="PTHR45969">
    <property type="entry name" value="RING ZINC FINGER PROTEIN-RELATED"/>
    <property type="match status" value="1"/>
</dbReference>
<reference evidence="8 9" key="1">
    <citation type="journal article" date="2018" name="Mol. Biol. Evol.">
        <title>Analysis of the draft genome of the red seaweed Gracilariopsis chorda provides insights into genome size evolution in Rhodophyta.</title>
        <authorList>
            <person name="Lee J."/>
            <person name="Yang E.C."/>
            <person name="Graf L."/>
            <person name="Yang J.H."/>
            <person name="Qiu H."/>
            <person name="Zel Zion U."/>
            <person name="Chan C.X."/>
            <person name="Stephens T.G."/>
            <person name="Weber A.P.M."/>
            <person name="Boo G.H."/>
            <person name="Boo S.M."/>
            <person name="Kim K.M."/>
            <person name="Shin Y."/>
            <person name="Jung M."/>
            <person name="Lee S.J."/>
            <person name="Yim H.S."/>
            <person name="Lee J.H."/>
            <person name="Bhattacharya D."/>
            <person name="Yoon H.S."/>
        </authorList>
    </citation>
    <scope>NUCLEOTIDE SEQUENCE [LARGE SCALE GENOMIC DNA]</scope>
    <source>
        <strain evidence="8 9">SKKU-2015</strain>
        <tissue evidence="8">Whole body</tissue>
    </source>
</reference>
<evidence type="ECO:0000313" key="8">
    <source>
        <dbReference type="EMBL" id="PXF47571.1"/>
    </source>
</evidence>
<dbReference type="AlphaFoldDB" id="A0A2V3IZK2"/>
<evidence type="ECO:0000256" key="6">
    <source>
        <dbReference type="SAM" id="MobiDB-lite"/>
    </source>
</evidence>
<keyword evidence="5" id="KW-0175">Coiled coil</keyword>
<dbReference type="SUPFAM" id="SSF57850">
    <property type="entry name" value="RING/U-box"/>
    <property type="match status" value="1"/>
</dbReference>
<dbReference type="OrthoDB" id="8062037at2759"/>
<comment type="caution">
    <text evidence="8">The sequence shown here is derived from an EMBL/GenBank/DDBJ whole genome shotgun (WGS) entry which is preliminary data.</text>
</comment>
<dbReference type="Proteomes" id="UP000247409">
    <property type="component" value="Unassembled WGS sequence"/>
</dbReference>
<evidence type="ECO:0000256" key="4">
    <source>
        <dbReference type="PROSITE-ProRule" id="PRU00175"/>
    </source>
</evidence>
<evidence type="ECO:0000256" key="1">
    <source>
        <dbReference type="ARBA" id="ARBA00022723"/>
    </source>
</evidence>
<feature type="compositionally biased region" description="Basic and acidic residues" evidence="6">
    <location>
        <begin position="168"/>
        <end position="177"/>
    </location>
</feature>
<dbReference type="CDD" id="cd16448">
    <property type="entry name" value="RING-H2"/>
    <property type="match status" value="1"/>
</dbReference>
<dbReference type="EMBL" id="NBIV01000023">
    <property type="protein sequence ID" value="PXF47571.1"/>
    <property type="molecule type" value="Genomic_DNA"/>
</dbReference>
<feature type="coiled-coil region" evidence="5">
    <location>
        <begin position="222"/>
        <end position="312"/>
    </location>
</feature>
<evidence type="ECO:0000259" key="7">
    <source>
        <dbReference type="PROSITE" id="PS50089"/>
    </source>
</evidence>
<feature type="region of interest" description="Disordered" evidence="6">
    <location>
        <begin position="329"/>
        <end position="424"/>
    </location>
</feature>
<keyword evidence="3" id="KW-0862">Zinc</keyword>
<protein>
    <recommendedName>
        <fullName evidence="7">RING-type domain-containing protein</fullName>
    </recommendedName>
</protein>
<evidence type="ECO:0000256" key="5">
    <source>
        <dbReference type="SAM" id="Coils"/>
    </source>
</evidence>
<keyword evidence="9" id="KW-1185">Reference proteome</keyword>
<dbReference type="PANTHER" id="PTHR45969:SF69">
    <property type="entry name" value="FINGER DOMAIN PROTEIN, PUTATIVE (AFU_ORTHOLOGUE AFUA_3G12190)-RELATED"/>
    <property type="match status" value="1"/>
</dbReference>
<dbReference type="GO" id="GO:0016567">
    <property type="term" value="P:protein ubiquitination"/>
    <property type="evidence" value="ECO:0007669"/>
    <property type="project" value="TreeGrafter"/>
</dbReference>
<gene>
    <name evidence="8" type="ORF">BWQ96_02715</name>
</gene>
<dbReference type="Gene3D" id="3.30.40.10">
    <property type="entry name" value="Zinc/RING finger domain, C3HC4 (zinc finger)"/>
    <property type="match status" value="1"/>
</dbReference>